<name>A0A9D1H5I0_9FIRM</name>
<gene>
    <name evidence="2" type="ORF">IAC43_01850</name>
</gene>
<organism evidence="2 3">
    <name type="scientific">Candidatus Faecivivens stercoripullorum</name>
    <dbReference type="NCBI Taxonomy" id="2840805"/>
    <lineage>
        <taxon>Bacteria</taxon>
        <taxon>Bacillati</taxon>
        <taxon>Bacillota</taxon>
        <taxon>Clostridia</taxon>
        <taxon>Eubacteriales</taxon>
        <taxon>Oscillospiraceae</taxon>
        <taxon>Oscillospiraceae incertae sedis</taxon>
        <taxon>Candidatus Faecivivens</taxon>
    </lineage>
</organism>
<dbReference type="NCBIfam" id="TIGR03915">
    <property type="entry name" value="SAM_7_link_chp"/>
    <property type="match status" value="1"/>
</dbReference>
<dbReference type="InterPro" id="IPR023875">
    <property type="entry name" value="DNA_repair_put"/>
</dbReference>
<dbReference type="Proteomes" id="UP000824160">
    <property type="component" value="Unassembled WGS sequence"/>
</dbReference>
<proteinExistence type="predicted"/>
<protein>
    <submittedName>
        <fullName evidence="2">TIGR03915 family putative DNA repair protein</fullName>
    </submittedName>
</protein>
<reference evidence="2" key="2">
    <citation type="journal article" date="2021" name="PeerJ">
        <title>Extensive microbial diversity within the chicken gut microbiome revealed by metagenomics and culture.</title>
        <authorList>
            <person name="Gilroy R."/>
            <person name="Ravi A."/>
            <person name="Getino M."/>
            <person name="Pursley I."/>
            <person name="Horton D.L."/>
            <person name="Alikhan N.F."/>
            <person name="Baker D."/>
            <person name="Gharbi K."/>
            <person name="Hall N."/>
            <person name="Watson M."/>
            <person name="Adriaenssens E.M."/>
            <person name="Foster-Nyarko E."/>
            <person name="Jarju S."/>
            <person name="Secka A."/>
            <person name="Antonio M."/>
            <person name="Oren A."/>
            <person name="Chaudhuri R.R."/>
            <person name="La Ragione R."/>
            <person name="Hildebrand F."/>
            <person name="Pallen M.J."/>
        </authorList>
    </citation>
    <scope>NUCLEOTIDE SEQUENCE</scope>
    <source>
        <strain evidence="2">ChiBcec7-5410</strain>
    </source>
</reference>
<reference evidence="2" key="1">
    <citation type="submission" date="2020-10" db="EMBL/GenBank/DDBJ databases">
        <authorList>
            <person name="Gilroy R."/>
        </authorList>
    </citation>
    <scope>NUCLEOTIDE SEQUENCE</scope>
    <source>
        <strain evidence="2">ChiBcec7-5410</strain>
    </source>
</reference>
<feature type="domain" description="DUF4130" evidence="1">
    <location>
        <begin position="82"/>
        <end position="241"/>
    </location>
</feature>
<accession>A0A9D1H5I0</accession>
<evidence type="ECO:0000259" key="1">
    <source>
        <dbReference type="Pfam" id="PF13566"/>
    </source>
</evidence>
<evidence type="ECO:0000313" key="2">
    <source>
        <dbReference type="EMBL" id="HIT93906.1"/>
    </source>
</evidence>
<dbReference type="InterPro" id="IPR025404">
    <property type="entry name" value="DUF4130"/>
</dbReference>
<dbReference type="AlphaFoldDB" id="A0A9D1H5I0"/>
<comment type="caution">
    <text evidence="2">The sequence shown here is derived from an EMBL/GenBank/DDBJ whole genome shotgun (WGS) entry which is preliminary data.</text>
</comment>
<dbReference type="EMBL" id="DVLW01000048">
    <property type="protein sequence ID" value="HIT93906.1"/>
    <property type="molecule type" value="Genomic_DNA"/>
</dbReference>
<sequence>MTGYLYDGSFDGFLSCVFESYARKEQPSIIQTPEQEQPFLLALTSIATCPDKAKRVRNGLKRLSEEVWEMIRDGFLCDCMNNREVSLLRLIHQLFRYGPSAAVNYADPDVNTVCKALRAMRNEAHLLTGFVRFSEYNGVLVSVISPKNQVLPILAQHFSIRFPGEQFMIYDQNHRTAFMHTPQKKEFIEIESLTLPPIGKEEAAFRAMWRSYFDHVAIAQRENPVCQRTHLAMRYRPWMTEFVDQQQENAYQLTE</sequence>
<evidence type="ECO:0000313" key="3">
    <source>
        <dbReference type="Proteomes" id="UP000824160"/>
    </source>
</evidence>
<dbReference type="Pfam" id="PF13566">
    <property type="entry name" value="DUF4130"/>
    <property type="match status" value="1"/>
</dbReference>